<evidence type="ECO:0000256" key="1">
    <source>
        <dbReference type="SAM" id="Phobius"/>
    </source>
</evidence>
<comment type="caution">
    <text evidence="2">The sequence shown here is derived from an EMBL/GenBank/DDBJ whole genome shotgun (WGS) entry which is preliminary data.</text>
</comment>
<keyword evidence="1" id="KW-0472">Membrane</keyword>
<feature type="transmembrane region" description="Helical" evidence="1">
    <location>
        <begin position="132"/>
        <end position="156"/>
    </location>
</feature>
<keyword evidence="1" id="KW-1133">Transmembrane helix</keyword>
<organism evidence="2">
    <name type="scientific">Salmonella enterica</name>
    <name type="common">Salmonella choleraesuis</name>
    <dbReference type="NCBI Taxonomy" id="28901"/>
    <lineage>
        <taxon>Bacteria</taxon>
        <taxon>Pseudomonadati</taxon>
        <taxon>Pseudomonadota</taxon>
        <taxon>Gammaproteobacteria</taxon>
        <taxon>Enterobacterales</taxon>
        <taxon>Enterobacteriaceae</taxon>
        <taxon>Salmonella</taxon>
    </lineage>
</organism>
<dbReference type="AlphaFoldDB" id="A0A633DM94"/>
<feature type="transmembrane region" description="Helical" evidence="1">
    <location>
        <begin position="20"/>
        <end position="46"/>
    </location>
</feature>
<sequence length="171" mass="19261">MKVNNEISDKTSQELSKKILAAKIILDLLIFLAITTALPLIIVYLINNQKEIIEKYPIIKNVSDLPYDLFYILSGVASILIIIWHIASKGEIKHINDAILTLITAIAALKIFNQDKESISLIISSLTNNQGFLFFCKQLIIICGFAKVGISLFEFAKERIKNLKNKIVNEE</sequence>
<name>A0A633DM94_SALER</name>
<keyword evidence="1" id="KW-0812">Transmembrane</keyword>
<protein>
    <submittedName>
        <fullName evidence="2">Uncharacterized protein</fullName>
    </submittedName>
</protein>
<accession>A0A633DM94</accession>
<proteinExistence type="predicted"/>
<evidence type="ECO:0000313" key="2">
    <source>
        <dbReference type="EMBL" id="EDH1796496.1"/>
    </source>
</evidence>
<dbReference type="EMBL" id="AAMGRQ010000071">
    <property type="protein sequence ID" value="EDH1796496.1"/>
    <property type="molecule type" value="Genomic_DNA"/>
</dbReference>
<feature type="transmembrane region" description="Helical" evidence="1">
    <location>
        <begin position="69"/>
        <end position="87"/>
    </location>
</feature>
<reference evidence="2" key="1">
    <citation type="submission" date="2019-10" db="EMBL/GenBank/DDBJ databases">
        <authorList>
            <consortium name="PulseNet: The National Subtyping Network for Foodborne Disease Surveillance"/>
            <person name="Tarr C.L."/>
            <person name="Trees E."/>
            <person name="Katz L.S."/>
            <person name="Carleton-Romer H.A."/>
            <person name="Stroika S."/>
            <person name="Kucerova Z."/>
            <person name="Roache K.F."/>
            <person name="Sabol A.L."/>
            <person name="Besser J."/>
            <person name="Gerner-Smidt P."/>
        </authorList>
    </citation>
    <scope>NUCLEOTIDE SEQUENCE</scope>
    <source>
        <strain evidence="2">PNUSAS100866</strain>
    </source>
</reference>
<gene>
    <name evidence="2" type="ORF">GC469_24695</name>
</gene>